<name>A0A6N1VBH4_9HYPH</name>
<dbReference type="KEGG" id="orm:HTY61_05900"/>
<dbReference type="EMBL" id="CP054836">
    <property type="protein sequence ID" value="QKV18028.1"/>
    <property type="molecule type" value="Genomic_DNA"/>
</dbReference>
<protein>
    <submittedName>
        <fullName evidence="1">Uncharacterized protein</fullName>
    </submittedName>
</protein>
<organism evidence="1 2">
    <name type="scientific">Oricola thermophila</name>
    <dbReference type="NCBI Taxonomy" id="2742145"/>
    <lineage>
        <taxon>Bacteria</taxon>
        <taxon>Pseudomonadati</taxon>
        <taxon>Pseudomonadota</taxon>
        <taxon>Alphaproteobacteria</taxon>
        <taxon>Hyphomicrobiales</taxon>
        <taxon>Ahrensiaceae</taxon>
        <taxon>Oricola</taxon>
    </lineage>
</organism>
<dbReference type="RefSeq" id="WP_175275924.1">
    <property type="nucleotide sequence ID" value="NZ_CP054836.1"/>
</dbReference>
<gene>
    <name evidence="1" type="ORF">HTY61_05900</name>
</gene>
<proteinExistence type="predicted"/>
<reference evidence="1 2" key="1">
    <citation type="submission" date="2020-06" db="EMBL/GenBank/DDBJ databases">
        <title>Oricola thermophila sp. nov. isolated from a tidal sediments.</title>
        <authorList>
            <person name="Kwon K.K."/>
            <person name="Yang S.-H."/>
            <person name="Park M.-J."/>
        </authorList>
    </citation>
    <scope>NUCLEOTIDE SEQUENCE [LARGE SCALE GENOMIC DNA]</scope>
    <source>
        <strain evidence="1 2">MEBiC13590</strain>
    </source>
</reference>
<sequence>MKRTIRTLWRTNRILVIAFAVAVLFTLAFGLRATVFYMHRPPPDGEIAGWMTVRHIARSNDIDPLIVKEALGLDLEAHDHRPLARIARDRGLSPDILVETLRNAIDEAREAQEPRP</sequence>
<accession>A0A6N1VBH4</accession>
<keyword evidence="2" id="KW-1185">Reference proteome</keyword>
<evidence type="ECO:0000313" key="2">
    <source>
        <dbReference type="Proteomes" id="UP000509367"/>
    </source>
</evidence>
<evidence type="ECO:0000313" key="1">
    <source>
        <dbReference type="EMBL" id="QKV18028.1"/>
    </source>
</evidence>
<dbReference type="AlphaFoldDB" id="A0A6N1VBH4"/>
<dbReference type="Proteomes" id="UP000509367">
    <property type="component" value="Chromosome"/>
</dbReference>